<evidence type="ECO:0000256" key="1">
    <source>
        <dbReference type="SAM" id="Phobius"/>
    </source>
</evidence>
<dbReference type="Proteomes" id="UP001522868">
    <property type="component" value="Unassembled WGS sequence"/>
</dbReference>
<dbReference type="EMBL" id="JALPTH010000030">
    <property type="protein sequence ID" value="MCK8680714.1"/>
    <property type="molecule type" value="Genomic_DNA"/>
</dbReference>
<organism evidence="2 3">
    <name type="scientific">Streptomyces lichenis</name>
    <dbReference type="NCBI Taxonomy" id="2306967"/>
    <lineage>
        <taxon>Bacteria</taxon>
        <taxon>Bacillati</taxon>
        <taxon>Actinomycetota</taxon>
        <taxon>Actinomycetes</taxon>
        <taxon>Kitasatosporales</taxon>
        <taxon>Streptomycetaceae</taxon>
        <taxon>Streptomyces</taxon>
    </lineage>
</organism>
<dbReference type="RefSeq" id="WP_248636542.1">
    <property type="nucleotide sequence ID" value="NZ_JALPTH010000030.1"/>
</dbReference>
<comment type="caution">
    <text evidence="2">The sequence shown here is derived from an EMBL/GenBank/DDBJ whole genome shotgun (WGS) entry which is preliminary data.</text>
</comment>
<gene>
    <name evidence="2" type="ORF">M1O15_25635</name>
</gene>
<proteinExistence type="predicted"/>
<keyword evidence="3" id="KW-1185">Reference proteome</keyword>
<name>A0ABT0IHA9_9ACTN</name>
<evidence type="ECO:0000313" key="2">
    <source>
        <dbReference type="EMBL" id="MCK8680714.1"/>
    </source>
</evidence>
<protein>
    <recommendedName>
        <fullName evidence="4">Integral membrane protein</fullName>
    </recommendedName>
</protein>
<keyword evidence="1" id="KW-1133">Transmembrane helix</keyword>
<keyword evidence="1" id="KW-0812">Transmembrane</keyword>
<keyword evidence="1" id="KW-0472">Membrane</keyword>
<feature type="transmembrane region" description="Helical" evidence="1">
    <location>
        <begin position="102"/>
        <end position="121"/>
    </location>
</feature>
<evidence type="ECO:0000313" key="3">
    <source>
        <dbReference type="Proteomes" id="UP001522868"/>
    </source>
</evidence>
<sequence>MKAPDHELAKELDATLSARRDLGAEYEQALIESFLEKLDQRMEATVDRRVRREVAEQQIGAVRGSRSAEPALTGFGERFGFAVVSLVLAIPLSGIGAGAAGLGGLMTVWAGIVGVNVAQTLRDGPIRRRREAREHPLDA</sequence>
<evidence type="ECO:0008006" key="4">
    <source>
        <dbReference type="Google" id="ProtNLM"/>
    </source>
</evidence>
<accession>A0ABT0IHA9</accession>
<reference evidence="2 3" key="1">
    <citation type="submission" date="2022-04" db="EMBL/GenBank/DDBJ databases">
        <title>Streptomyces sp. nov. LCR6-01 isolated from Lichen of Dirinaria sp.</title>
        <authorList>
            <person name="Kanchanasin P."/>
            <person name="Tanasupawat S."/>
            <person name="Phongsopitanun W."/>
        </authorList>
    </citation>
    <scope>NUCLEOTIDE SEQUENCE [LARGE SCALE GENOMIC DNA]</scope>
    <source>
        <strain evidence="2 3">LCR6-01</strain>
    </source>
</reference>